<evidence type="ECO:0000256" key="3">
    <source>
        <dbReference type="ARBA" id="ARBA00022692"/>
    </source>
</evidence>
<keyword evidence="4 7" id="KW-1133">Transmembrane helix</keyword>
<accession>A0AAV2YU34</accession>
<comment type="caution">
    <text evidence="9">The sequence shown here is derived from an EMBL/GenBank/DDBJ whole genome shotgun (WGS) entry which is preliminary data.</text>
</comment>
<keyword evidence="10" id="KW-1185">Reference proteome</keyword>
<evidence type="ECO:0000313" key="10">
    <source>
        <dbReference type="Proteomes" id="UP001146120"/>
    </source>
</evidence>
<evidence type="ECO:0000256" key="1">
    <source>
        <dbReference type="ARBA" id="ARBA00004141"/>
    </source>
</evidence>
<keyword evidence="3 7" id="KW-0812">Transmembrane</keyword>
<comment type="subcellular location">
    <subcellularLocation>
        <location evidence="1">Membrane</location>
        <topology evidence="1">Multi-pass membrane protein</topology>
    </subcellularLocation>
</comment>
<protein>
    <recommendedName>
        <fullName evidence="7">Palmitoyltransferase</fullName>
        <ecNumber evidence="7">2.3.1.225</ecNumber>
    </recommendedName>
</protein>
<feature type="transmembrane region" description="Helical" evidence="7">
    <location>
        <begin position="49"/>
        <end position="68"/>
    </location>
</feature>
<evidence type="ECO:0000256" key="5">
    <source>
        <dbReference type="ARBA" id="ARBA00023136"/>
    </source>
</evidence>
<comment type="domain">
    <text evidence="7">The DHHC domain is required for palmitoyltransferase activity.</text>
</comment>
<dbReference type="InterPro" id="IPR039859">
    <property type="entry name" value="PFA4/ZDH16/20/ERF2-like"/>
</dbReference>
<feature type="transmembrane region" description="Helical" evidence="7">
    <location>
        <begin position="384"/>
        <end position="406"/>
    </location>
</feature>
<feature type="domain" description="Palmitoyltransferase DHHC" evidence="8">
    <location>
        <begin position="306"/>
        <end position="402"/>
    </location>
</feature>
<feature type="transmembrane region" description="Helical" evidence="7">
    <location>
        <begin position="353"/>
        <end position="372"/>
    </location>
</feature>
<gene>
    <name evidence="9" type="ORF">N0F65_012331</name>
</gene>
<evidence type="ECO:0000313" key="9">
    <source>
        <dbReference type="EMBL" id="DAZ96754.1"/>
    </source>
</evidence>
<dbReference type="PANTHER" id="PTHR12246">
    <property type="entry name" value="PALMITOYLTRANSFERASE ZDHHC16"/>
    <property type="match status" value="1"/>
</dbReference>
<comment type="similarity">
    <text evidence="7">Belongs to the DHHC palmitoyltransferase family.</text>
</comment>
<reference evidence="9" key="1">
    <citation type="submission" date="2022-11" db="EMBL/GenBank/DDBJ databases">
        <authorList>
            <person name="Morgan W.R."/>
            <person name="Tartar A."/>
        </authorList>
    </citation>
    <scope>NUCLEOTIDE SEQUENCE</scope>
    <source>
        <strain evidence="9">ARSEF 373</strain>
    </source>
</reference>
<evidence type="ECO:0000256" key="2">
    <source>
        <dbReference type="ARBA" id="ARBA00022679"/>
    </source>
</evidence>
<dbReference type="PROSITE" id="PS50216">
    <property type="entry name" value="DHHC"/>
    <property type="match status" value="2"/>
</dbReference>
<feature type="transmembrane region" description="Helical" evidence="7">
    <location>
        <begin position="152"/>
        <end position="171"/>
    </location>
</feature>
<dbReference type="Proteomes" id="UP001146120">
    <property type="component" value="Unassembled WGS sequence"/>
</dbReference>
<keyword evidence="6 7" id="KW-0012">Acyltransferase</keyword>
<keyword evidence="5 7" id="KW-0472">Membrane</keyword>
<dbReference type="AlphaFoldDB" id="A0AAV2YU34"/>
<keyword evidence="2 7" id="KW-0808">Transferase</keyword>
<dbReference type="EC" id="2.3.1.225" evidence="7"/>
<reference evidence="9" key="2">
    <citation type="journal article" date="2023" name="Microbiol Resour">
        <title>Decontamination and Annotation of the Draft Genome Sequence of the Oomycete Lagenidium giganteum ARSEF 373.</title>
        <authorList>
            <person name="Morgan W.R."/>
            <person name="Tartar A."/>
        </authorList>
    </citation>
    <scope>NUCLEOTIDE SEQUENCE</scope>
    <source>
        <strain evidence="9">ARSEF 373</strain>
    </source>
</reference>
<dbReference type="GO" id="GO:0016020">
    <property type="term" value="C:membrane"/>
    <property type="evidence" value="ECO:0007669"/>
    <property type="project" value="UniProtKB-SubCell"/>
</dbReference>
<organism evidence="9 10">
    <name type="scientific">Lagenidium giganteum</name>
    <dbReference type="NCBI Taxonomy" id="4803"/>
    <lineage>
        <taxon>Eukaryota</taxon>
        <taxon>Sar</taxon>
        <taxon>Stramenopiles</taxon>
        <taxon>Oomycota</taxon>
        <taxon>Peronosporomycetes</taxon>
        <taxon>Pythiales</taxon>
        <taxon>Pythiaceae</taxon>
    </lineage>
</organism>
<dbReference type="EMBL" id="DAKRPA010000157">
    <property type="protein sequence ID" value="DAZ96754.1"/>
    <property type="molecule type" value="Genomic_DNA"/>
</dbReference>
<name>A0AAV2YU34_9STRA</name>
<feature type="transmembrane region" description="Helical" evidence="7">
    <location>
        <begin position="183"/>
        <end position="207"/>
    </location>
</feature>
<evidence type="ECO:0000256" key="7">
    <source>
        <dbReference type="RuleBase" id="RU079119"/>
    </source>
</evidence>
<dbReference type="Pfam" id="PF01529">
    <property type="entry name" value="DHHC"/>
    <property type="match status" value="2"/>
</dbReference>
<feature type="transmembrane region" description="Helical" evidence="7">
    <location>
        <begin position="7"/>
        <end position="29"/>
    </location>
</feature>
<evidence type="ECO:0000256" key="4">
    <source>
        <dbReference type="ARBA" id="ARBA00022989"/>
    </source>
</evidence>
<feature type="domain" description="Palmitoyltransferase DHHC" evidence="8">
    <location>
        <begin position="105"/>
        <end position="222"/>
    </location>
</feature>
<evidence type="ECO:0000259" key="8">
    <source>
        <dbReference type="Pfam" id="PF01529"/>
    </source>
</evidence>
<proteinExistence type="inferred from homology"/>
<comment type="catalytic activity">
    <reaction evidence="7">
        <text>L-cysteinyl-[protein] + hexadecanoyl-CoA = S-hexadecanoyl-L-cysteinyl-[protein] + CoA</text>
        <dbReference type="Rhea" id="RHEA:36683"/>
        <dbReference type="Rhea" id="RHEA-COMP:10131"/>
        <dbReference type="Rhea" id="RHEA-COMP:11032"/>
        <dbReference type="ChEBI" id="CHEBI:29950"/>
        <dbReference type="ChEBI" id="CHEBI:57287"/>
        <dbReference type="ChEBI" id="CHEBI:57379"/>
        <dbReference type="ChEBI" id="CHEBI:74151"/>
        <dbReference type="EC" id="2.3.1.225"/>
    </reaction>
</comment>
<sequence>MIVLIRAVSVLPVLGVVAMIALEYCVYSTNRLWTSTHGSWDLLLRVIEGIYFHFCLACMSVAYVRVVLTDPGFVSEDVVNAYHDAVHNVLEAEQMAEAFPSGQPTCGRCQQVKPYRAHHCSICDQCVLKMDHHCPWVGNCVGERNYRFFYQFVVYAWLATLTIVITLAGKFKRTMFQENSGELSMVAVVAFILAGSLTLSLTIFVAVHTFLMLHGTTTIEFHTYGRRSPFNRGWQRNFLDLFGRSKKDWFLPTTLSTAQHHVLFNAAELEHLSHRPHTIDQDRRDSEILHAVARGKGFNFPCGQPTCGRCQQVKPYRAHHCSICDQCVLKMDHHCPWVGNCVGERNYRFFYQFVVYAWLATLTIVITLAGKFKRTMFQENSGELSMVAVVAFILAGSLTLSLTILWPSTRS</sequence>
<dbReference type="InterPro" id="IPR001594">
    <property type="entry name" value="Palmitoyltrfase_DHHC"/>
</dbReference>
<evidence type="ECO:0000256" key="6">
    <source>
        <dbReference type="ARBA" id="ARBA00023315"/>
    </source>
</evidence>
<dbReference type="GO" id="GO:0019706">
    <property type="term" value="F:protein-cysteine S-palmitoyltransferase activity"/>
    <property type="evidence" value="ECO:0007669"/>
    <property type="project" value="UniProtKB-EC"/>
</dbReference>